<accession>A0A5J5D6U8</accession>
<comment type="caution">
    <text evidence="1">The sequence shown here is derived from an EMBL/GenBank/DDBJ whole genome shotgun (WGS) entry which is preliminary data.</text>
</comment>
<proteinExistence type="predicted"/>
<name>A0A5J5D6U8_9PERO</name>
<protein>
    <submittedName>
        <fullName evidence="1">Uncharacterized protein</fullName>
    </submittedName>
</protein>
<gene>
    <name evidence="1" type="ORF">FQN60_013142</name>
</gene>
<sequence>MSVLSWTVEARAQKKQLLIWKSCWTHLLRFEAFYHQSGCPLLIAAGERALYFYIRPAGDGRQTHRRTLS</sequence>
<dbReference type="EMBL" id="VOFY01000009">
    <property type="protein sequence ID" value="KAA8589777.1"/>
    <property type="molecule type" value="Genomic_DNA"/>
</dbReference>
<dbReference type="AlphaFoldDB" id="A0A5J5D6U8"/>
<keyword evidence="2" id="KW-1185">Reference proteome</keyword>
<dbReference type="Proteomes" id="UP000327493">
    <property type="component" value="Chromosome 9"/>
</dbReference>
<evidence type="ECO:0000313" key="1">
    <source>
        <dbReference type="EMBL" id="KAA8589777.1"/>
    </source>
</evidence>
<organism evidence="1 2">
    <name type="scientific">Etheostoma spectabile</name>
    <name type="common">orangethroat darter</name>
    <dbReference type="NCBI Taxonomy" id="54343"/>
    <lineage>
        <taxon>Eukaryota</taxon>
        <taxon>Metazoa</taxon>
        <taxon>Chordata</taxon>
        <taxon>Craniata</taxon>
        <taxon>Vertebrata</taxon>
        <taxon>Euteleostomi</taxon>
        <taxon>Actinopterygii</taxon>
        <taxon>Neopterygii</taxon>
        <taxon>Teleostei</taxon>
        <taxon>Neoteleostei</taxon>
        <taxon>Acanthomorphata</taxon>
        <taxon>Eupercaria</taxon>
        <taxon>Perciformes</taxon>
        <taxon>Percoidei</taxon>
        <taxon>Percidae</taxon>
        <taxon>Etheostomatinae</taxon>
        <taxon>Etheostoma</taxon>
    </lineage>
</organism>
<reference evidence="1 2" key="1">
    <citation type="submission" date="2019-08" db="EMBL/GenBank/DDBJ databases">
        <title>A chromosome-level genome assembly, high-density linkage maps, and genome scans reveal the genomic architecture of hybrid incompatibilities underlying speciation via character displacement in darters (Percidae: Etheostominae).</title>
        <authorList>
            <person name="Moran R.L."/>
            <person name="Catchen J.M."/>
            <person name="Fuller R.C."/>
        </authorList>
    </citation>
    <scope>NUCLEOTIDE SEQUENCE [LARGE SCALE GENOMIC DNA]</scope>
    <source>
        <strain evidence="1">EspeVRDwgs_2016</strain>
        <tissue evidence="1">Muscle</tissue>
    </source>
</reference>
<evidence type="ECO:0000313" key="2">
    <source>
        <dbReference type="Proteomes" id="UP000327493"/>
    </source>
</evidence>